<accession>A0A139HQA7</accession>
<gene>
    <name evidence="2" type="ORF">AC578_8652</name>
</gene>
<sequence length="503" mass="56085">MAANERGLVCPSPRAIAFAISVVGSKPPELTVAEYIRLLRQHIAQGRRENALSSVYRHLDRSAFWRSEFDRMKGALQASESQAVDLQLEIEKLKTKVEHLKSSAPAKKRKKQDIDTIPVPRSPKRPKRESSPPKALSAVVDFSFEAEYHDGGEIGNALLHSVYLMITASKSPNNLDENEIAQYLVRATSALPQVVQREVERIMTREVSDDKLLGKALTICSRAAGAVIVTYSKLSPSSGIAGRATHAVVTMFKDCLRDFELLSAHETKNTDDLDRDADALSQTKSKGKAKASRSANIRSTPHLSLYTNFLASIIEKLNANTEMHRSLYEGFAYCLLERLGDRLYTAVFGQRRGSTLEDEVMKGAAADSANNEKAQLLGNSDENDRKQMRLEAPYLIHLLNRLMLTAPEFLGSAKGRSSNAKSATKHSLTLSARESLQRTLVSCVFGVREEDDDDLFKDCLRMPNARLDSTPLPKIKEANVQDWFKNELWKLLGWEILAKEGEW</sequence>
<evidence type="ECO:0000313" key="2">
    <source>
        <dbReference type="EMBL" id="KXT04616.1"/>
    </source>
</evidence>
<proteinExistence type="predicted"/>
<dbReference type="AlphaFoldDB" id="A0A139HQA7"/>
<protein>
    <submittedName>
        <fullName evidence="2">Uncharacterized protein</fullName>
    </submittedName>
</protein>
<name>A0A139HQA7_9PEZI</name>
<reference evidence="2 3" key="1">
    <citation type="submission" date="2015-07" db="EMBL/GenBank/DDBJ databases">
        <title>Comparative genomics of the Sigatoka disease complex on banana suggests a link between parallel evolutionary changes in Pseudocercospora fijiensis and Pseudocercospora eumusae and increased virulence on the banana host.</title>
        <authorList>
            <person name="Chang T.-C."/>
            <person name="Salvucci A."/>
            <person name="Crous P.W."/>
            <person name="Stergiopoulos I."/>
        </authorList>
    </citation>
    <scope>NUCLEOTIDE SEQUENCE [LARGE SCALE GENOMIC DNA]</scope>
    <source>
        <strain evidence="2 3">CBS 114824</strain>
    </source>
</reference>
<dbReference type="EMBL" id="LFZN01000020">
    <property type="protein sequence ID" value="KXT04616.1"/>
    <property type="molecule type" value="Genomic_DNA"/>
</dbReference>
<feature type="region of interest" description="Disordered" evidence="1">
    <location>
        <begin position="364"/>
        <end position="383"/>
    </location>
</feature>
<dbReference type="OrthoDB" id="202825at2759"/>
<evidence type="ECO:0000313" key="3">
    <source>
        <dbReference type="Proteomes" id="UP000070133"/>
    </source>
</evidence>
<comment type="caution">
    <text evidence="2">The sequence shown here is derived from an EMBL/GenBank/DDBJ whole genome shotgun (WGS) entry which is preliminary data.</text>
</comment>
<evidence type="ECO:0000256" key="1">
    <source>
        <dbReference type="SAM" id="MobiDB-lite"/>
    </source>
</evidence>
<organism evidence="2 3">
    <name type="scientific">Pseudocercospora eumusae</name>
    <dbReference type="NCBI Taxonomy" id="321146"/>
    <lineage>
        <taxon>Eukaryota</taxon>
        <taxon>Fungi</taxon>
        <taxon>Dikarya</taxon>
        <taxon>Ascomycota</taxon>
        <taxon>Pezizomycotina</taxon>
        <taxon>Dothideomycetes</taxon>
        <taxon>Dothideomycetidae</taxon>
        <taxon>Mycosphaerellales</taxon>
        <taxon>Mycosphaerellaceae</taxon>
        <taxon>Pseudocercospora</taxon>
    </lineage>
</organism>
<dbReference type="Proteomes" id="UP000070133">
    <property type="component" value="Unassembled WGS sequence"/>
</dbReference>
<feature type="compositionally biased region" description="Polar residues" evidence="1">
    <location>
        <begin position="368"/>
        <end position="380"/>
    </location>
</feature>
<feature type="region of interest" description="Disordered" evidence="1">
    <location>
        <begin position="100"/>
        <end position="134"/>
    </location>
</feature>
<keyword evidence="3" id="KW-1185">Reference proteome</keyword>